<evidence type="ECO:0000259" key="3">
    <source>
        <dbReference type="Pfam" id="PF13399"/>
    </source>
</evidence>
<dbReference type="Proteomes" id="UP000235034">
    <property type="component" value="Unassembled WGS sequence"/>
</dbReference>
<accession>A0A2N5J467</accession>
<evidence type="ECO:0000256" key="1">
    <source>
        <dbReference type="SAM" id="MobiDB-lite"/>
    </source>
</evidence>
<evidence type="ECO:0000256" key="2">
    <source>
        <dbReference type="SAM" id="Phobius"/>
    </source>
</evidence>
<name>A0A2N5J467_9BIFI</name>
<dbReference type="RefSeq" id="WP_101622108.1">
    <property type="nucleotide sequence ID" value="NZ_NMWT01000010.1"/>
</dbReference>
<gene>
    <name evidence="4" type="ORF">Uis4E_0957</name>
</gene>
<feature type="compositionally biased region" description="Acidic residues" evidence="1">
    <location>
        <begin position="7"/>
        <end position="16"/>
    </location>
</feature>
<keyword evidence="2" id="KW-1133">Transmembrane helix</keyword>
<sequence length="226" mass="22875">MAKNDKDEVDSFEPDAFDNPPKGPAGMHRGARSAAARFMPFVVVVLVAALCGVGAWGVFSGEAGKVRLPWSQSSSTSAAASSSSDSAAAKKKAASAKKAAAEKKAAEEKAAQEQQAAEEQAQSQQQAQAEQQAQQAAQPDKTKGVTVINGTGISGYAATKQNVLASAGYTNVAASNPTGSLPSATVVWYESEADKATADDVASTLGISNVQQASGLGGGIVVVLMS</sequence>
<comment type="caution">
    <text evidence="4">The sequence shown here is derived from an EMBL/GenBank/DDBJ whole genome shotgun (WGS) entry which is preliminary data.</text>
</comment>
<feature type="domain" description="LytR/CpsA/Psr regulator C-terminal" evidence="3">
    <location>
        <begin position="145"/>
        <end position="224"/>
    </location>
</feature>
<dbReference type="Pfam" id="PF13399">
    <property type="entry name" value="LytR_C"/>
    <property type="match status" value="1"/>
</dbReference>
<evidence type="ECO:0000313" key="5">
    <source>
        <dbReference type="Proteomes" id="UP000235034"/>
    </source>
</evidence>
<proteinExistence type="predicted"/>
<feature type="transmembrane region" description="Helical" evidence="2">
    <location>
        <begin position="38"/>
        <end position="59"/>
    </location>
</feature>
<keyword evidence="2" id="KW-0812">Transmembrane</keyword>
<dbReference type="OrthoDB" id="3242784at2"/>
<feature type="compositionally biased region" description="Basic and acidic residues" evidence="1">
    <location>
        <begin position="99"/>
        <end position="111"/>
    </location>
</feature>
<feature type="region of interest" description="Disordered" evidence="1">
    <location>
        <begin position="1"/>
        <end position="29"/>
    </location>
</feature>
<keyword evidence="2" id="KW-0472">Membrane</keyword>
<dbReference type="Gene3D" id="3.30.70.2390">
    <property type="match status" value="1"/>
</dbReference>
<keyword evidence="5" id="KW-1185">Reference proteome</keyword>
<protein>
    <submittedName>
        <fullName evidence="4">Cell wall integrity and stress response protein 1</fullName>
    </submittedName>
</protein>
<feature type="region of interest" description="Disordered" evidence="1">
    <location>
        <begin position="99"/>
        <end position="142"/>
    </location>
</feature>
<feature type="compositionally biased region" description="Low complexity" evidence="1">
    <location>
        <begin position="112"/>
        <end position="138"/>
    </location>
</feature>
<evidence type="ECO:0000313" key="4">
    <source>
        <dbReference type="EMBL" id="PLS29020.1"/>
    </source>
</evidence>
<dbReference type="AlphaFoldDB" id="A0A2N5J467"/>
<dbReference type="EMBL" id="NMWT01000010">
    <property type="protein sequence ID" value="PLS29020.1"/>
    <property type="molecule type" value="Genomic_DNA"/>
</dbReference>
<dbReference type="InterPro" id="IPR027381">
    <property type="entry name" value="LytR/CpsA/Psr_C"/>
</dbReference>
<reference evidence="4 5" key="1">
    <citation type="submission" date="2017-07" db="EMBL/GenBank/DDBJ databases">
        <title>Bifidobacterium novel species.</title>
        <authorList>
            <person name="Lugli G.A."/>
            <person name="Milani C."/>
            <person name="Duranti S."/>
            <person name="Mangifesta M."/>
        </authorList>
    </citation>
    <scope>NUCLEOTIDE SEQUENCE [LARGE SCALE GENOMIC DNA]</scope>
    <source>
        <strain evidence="4 5">77</strain>
    </source>
</reference>
<organism evidence="4 5">
    <name type="scientific">Bifidobacterium parmae</name>
    <dbReference type="NCBI Taxonomy" id="361854"/>
    <lineage>
        <taxon>Bacteria</taxon>
        <taxon>Bacillati</taxon>
        <taxon>Actinomycetota</taxon>
        <taxon>Actinomycetes</taxon>
        <taxon>Bifidobacteriales</taxon>
        <taxon>Bifidobacteriaceae</taxon>
        <taxon>Bifidobacterium</taxon>
    </lineage>
</organism>